<dbReference type="Pfam" id="PF05741">
    <property type="entry name" value="zf-nanos"/>
    <property type="match status" value="1"/>
</dbReference>
<keyword evidence="7 8" id="KW-0694">RNA-binding</keyword>
<dbReference type="Proteomes" id="UP000574691">
    <property type="component" value="Unassembled WGS sequence"/>
</dbReference>
<dbReference type="EMBL" id="VYXH01006515">
    <property type="protein sequence ID" value="NWQ91759.1"/>
    <property type="molecule type" value="Genomic_DNA"/>
</dbReference>
<accession>A0A7K4T3A6</accession>
<evidence type="ECO:0000256" key="3">
    <source>
        <dbReference type="ARBA" id="ARBA00022723"/>
    </source>
</evidence>
<gene>
    <name evidence="11" type="primary">Nanos3</name>
    <name evidence="11" type="ORF">BURBIS_R14917</name>
</gene>
<keyword evidence="4 8" id="KW-0863">Zinc-finger</keyword>
<feature type="domain" description="Nanos-type" evidence="10">
    <location>
        <begin position="52"/>
        <end position="106"/>
    </location>
</feature>
<comment type="subcellular location">
    <subcellularLocation>
        <location evidence="1">Cytoplasm</location>
    </subcellularLocation>
</comment>
<keyword evidence="12" id="KW-1185">Reference proteome</keyword>
<dbReference type="Gene3D" id="4.10.60.30">
    <property type="entry name" value="Nanos, RNA-binding domain"/>
    <property type="match status" value="1"/>
</dbReference>
<dbReference type="InterPro" id="IPR008705">
    <property type="entry name" value="Nanos/Xcar2"/>
</dbReference>
<proteinExistence type="inferred from homology"/>
<keyword evidence="5" id="KW-0862">Zinc</keyword>
<comment type="similarity">
    <text evidence="8">Belongs to the nanos family.</text>
</comment>
<protein>
    <submittedName>
        <fullName evidence="11">NANO3 protein</fullName>
    </submittedName>
</protein>
<evidence type="ECO:0000256" key="4">
    <source>
        <dbReference type="ARBA" id="ARBA00022771"/>
    </source>
</evidence>
<dbReference type="GO" id="GO:0003723">
    <property type="term" value="F:RNA binding"/>
    <property type="evidence" value="ECO:0007669"/>
    <property type="project" value="UniProtKB-UniRule"/>
</dbReference>
<reference evidence="11 12" key="1">
    <citation type="submission" date="2019-09" db="EMBL/GenBank/DDBJ databases">
        <title>Bird 10,000 Genomes (B10K) Project - Family phase.</title>
        <authorList>
            <person name="Zhang G."/>
        </authorList>
    </citation>
    <scope>NUCLEOTIDE SEQUENCE [LARGE SCALE GENOMIC DNA]</scope>
    <source>
        <strain evidence="11">B10K-DU-001-64</strain>
        <tissue evidence="11">Muscle</tissue>
    </source>
</reference>
<evidence type="ECO:0000256" key="9">
    <source>
        <dbReference type="SAM" id="MobiDB-lite"/>
    </source>
</evidence>
<evidence type="ECO:0000256" key="5">
    <source>
        <dbReference type="ARBA" id="ARBA00022833"/>
    </source>
</evidence>
<comment type="caution">
    <text evidence="11">The sequence shown here is derived from an EMBL/GenBank/DDBJ whole genome shotgun (WGS) entry which is preliminary data.</text>
</comment>
<evidence type="ECO:0000256" key="2">
    <source>
        <dbReference type="ARBA" id="ARBA00022490"/>
    </source>
</evidence>
<dbReference type="InterPro" id="IPR024161">
    <property type="entry name" value="Znf_nanos-typ"/>
</dbReference>
<dbReference type="GO" id="GO:0008270">
    <property type="term" value="F:zinc ion binding"/>
    <property type="evidence" value="ECO:0007669"/>
    <property type="project" value="UniProtKB-KW"/>
</dbReference>
<evidence type="ECO:0000313" key="11">
    <source>
        <dbReference type="EMBL" id="NWQ91759.1"/>
    </source>
</evidence>
<evidence type="ECO:0000259" key="10">
    <source>
        <dbReference type="PROSITE" id="PS51522"/>
    </source>
</evidence>
<feature type="non-terminal residue" evidence="11">
    <location>
        <position position="129"/>
    </location>
</feature>
<dbReference type="GO" id="GO:0005737">
    <property type="term" value="C:cytoplasm"/>
    <property type="evidence" value="ECO:0007669"/>
    <property type="project" value="UniProtKB-SubCell"/>
</dbReference>
<dbReference type="PROSITE" id="PS51522">
    <property type="entry name" value="ZF_NANOS"/>
    <property type="match status" value="1"/>
</dbReference>
<feature type="non-terminal residue" evidence="11">
    <location>
        <position position="1"/>
    </location>
</feature>
<dbReference type="AlphaFoldDB" id="A0A7K4T3A6"/>
<name>A0A7K4T3A6_9CHAR</name>
<feature type="compositionally biased region" description="Low complexity" evidence="9">
    <location>
        <begin position="29"/>
        <end position="48"/>
    </location>
</feature>
<organism evidence="11 12">
    <name type="scientific">Burhinus bistriatus</name>
    <dbReference type="NCBI Taxonomy" id="240201"/>
    <lineage>
        <taxon>Eukaryota</taxon>
        <taxon>Metazoa</taxon>
        <taxon>Chordata</taxon>
        <taxon>Craniata</taxon>
        <taxon>Vertebrata</taxon>
        <taxon>Euteleostomi</taxon>
        <taxon>Archelosauria</taxon>
        <taxon>Archosauria</taxon>
        <taxon>Dinosauria</taxon>
        <taxon>Saurischia</taxon>
        <taxon>Theropoda</taxon>
        <taxon>Coelurosauria</taxon>
        <taxon>Aves</taxon>
        <taxon>Neognathae</taxon>
        <taxon>Neoaves</taxon>
        <taxon>Charadriiformes</taxon>
        <taxon>Burhinidae</taxon>
        <taxon>Burhinus</taxon>
    </lineage>
</organism>
<sequence>PAFDMWRDYLGLAAVLAALPQERREAGEGETAAAAASPGTPEAASASPGKPLCAFCKHNGEAKHVWSGHSLRDAGGRVLCPVLRSYVCPQCGATQDRAHTKRFCPLTRRGYTSVYSRSPRNATGTRPAR</sequence>
<evidence type="ECO:0000313" key="12">
    <source>
        <dbReference type="Proteomes" id="UP000574691"/>
    </source>
</evidence>
<keyword evidence="2" id="KW-0963">Cytoplasm</keyword>
<evidence type="ECO:0000256" key="8">
    <source>
        <dbReference type="PROSITE-ProRule" id="PRU00855"/>
    </source>
</evidence>
<evidence type="ECO:0000256" key="6">
    <source>
        <dbReference type="ARBA" id="ARBA00022845"/>
    </source>
</evidence>
<keyword evidence="3" id="KW-0479">Metal-binding</keyword>
<keyword evidence="6 8" id="KW-0810">Translation regulation</keyword>
<evidence type="ECO:0000256" key="1">
    <source>
        <dbReference type="ARBA" id="ARBA00004496"/>
    </source>
</evidence>
<dbReference type="GO" id="GO:0006417">
    <property type="term" value="P:regulation of translation"/>
    <property type="evidence" value="ECO:0007669"/>
    <property type="project" value="UniProtKB-UniRule"/>
</dbReference>
<feature type="region of interest" description="Disordered" evidence="9">
    <location>
        <begin position="23"/>
        <end position="48"/>
    </location>
</feature>
<dbReference type="PANTHER" id="PTHR12887">
    <property type="entry name" value="NANOS PROTEIN"/>
    <property type="match status" value="1"/>
</dbReference>
<evidence type="ECO:0000256" key="7">
    <source>
        <dbReference type="ARBA" id="ARBA00022884"/>
    </source>
</evidence>
<dbReference type="FunFam" id="4.10.60.30:FF:000001">
    <property type="entry name" value="nanos homolog 3"/>
    <property type="match status" value="1"/>
</dbReference>
<dbReference type="InterPro" id="IPR038129">
    <property type="entry name" value="Nanos_sf"/>
</dbReference>